<dbReference type="GO" id="GO:0016746">
    <property type="term" value="F:acyltransferase activity"/>
    <property type="evidence" value="ECO:0007669"/>
    <property type="project" value="UniProtKB-KW"/>
</dbReference>
<dbReference type="InterPro" id="IPR016181">
    <property type="entry name" value="Acyl_CoA_acyltransferase"/>
</dbReference>
<dbReference type="Gene3D" id="3.40.630.30">
    <property type="match status" value="1"/>
</dbReference>
<dbReference type="EC" id="2.3.1.-" evidence="1"/>
<dbReference type="AlphaFoldDB" id="A0AAX3P3E9"/>
<evidence type="ECO:0000313" key="2">
    <source>
        <dbReference type="Proteomes" id="UP001214666"/>
    </source>
</evidence>
<accession>A0AAX3P3E9</accession>
<gene>
    <name evidence="1" type="ORF">PY771_13230</name>
</gene>
<dbReference type="Proteomes" id="UP001214666">
    <property type="component" value="Chromosome"/>
</dbReference>
<organism evidence="1 2">
    <name type="scientific">Aeromonas hydrophila</name>
    <dbReference type="NCBI Taxonomy" id="644"/>
    <lineage>
        <taxon>Bacteria</taxon>
        <taxon>Pseudomonadati</taxon>
        <taxon>Pseudomonadota</taxon>
        <taxon>Gammaproteobacteria</taxon>
        <taxon>Aeromonadales</taxon>
        <taxon>Aeromonadaceae</taxon>
        <taxon>Aeromonas</taxon>
    </lineage>
</organism>
<proteinExistence type="predicted"/>
<protein>
    <submittedName>
        <fullName evidence="1">GNAT family N-acetyltransferase</fullName>
        <ecNumber evidence="1">2.3.1.-</ecNumber>
    </submittedName>
</protein>
<keyword evidence="1" id="KW-0808">Transferase</keyword>
<sequence>MNDQIEFVDIKDTDTLVKFLPQIQSLFLECFDKPLPDALWEWAYLNNPCGQPLVSLAIVNGSVVGHYAVIPQSLNNSSKTLNGYLSMTTMVSAPYRRFGLFQLLAERVYSRIETTLVPSVVYGFPNDNSTAGFRKRLGWTILEQYQVIQVTPKDWHHKCKLIKKCVTAESYHLDMNHDDIRVWRCNKPGQTWTINNGVGLKEINGVFDLMYYSDVDTLSNIVSNKPINIISPQVVTDEVNGESETLFPYRFGFRAFNMQEPPSFFVQMCMSDVF</sequence>
<name>A0AAX3P3E9_AERHY</name>
<dbReference type="Pfam" id="PF13527">
    <property type="entry name" value="Acetyltransf_9"/>
    <property type="match status" value="1"/>
</dbReference>
<dbReference type="SUPFAM" id="SSF55729">
    <property type="entry name" value="Acyl-CoA N-acyltransferases (Nat)"/>
    <property type="match status" value="1"/>
</dbReference>
<dbReference type="RefSeq" id="WP_275115479.1">
    <property type="nucleotide sequence ID" value="NZ_CP118942.1"/>
</dbReference>
<evidence type="ECO:0000313" key="1">
    <source>
        <dbReference type="EMBL" id="WEE24643.1"/>
    </source>
</evidence>
<reference evidence="1" key="1">
    <citation type="submission" date="2023-02" db="EMBL/GenBank/DDBJ databases">
        <title>The sequence of Aeromonas hydrophila K533.</title>
        <authorList>
            <person name="Luo X."/>
        </authorList>
    </citation>
    <scope>NUCLEOTIDE SEQUENCE</scope>
    <source>
        <strain evidence="1">K533</strain>
    </source>
</reference>
<dbReference type="EMBL" id="CP118942">
    <property type="protein sequence ID" value="WEE24643.1"/>
    <property type="molecule type" value="Genomic_DNA"/>
</dbReference>
<keyword evidence="1" id="KW-0012">Acyltransferase</keyword>